<keyword evidence="4 5" id="KW-0520">NAD</keyword>
<keyword evidence="5" id="KW-0004">4Fe-4S</keyword>
<dbReference type="GO" id="GO:0051539">
    <property type="term" value="F:4 iron, 4 sulfur cluster binding"/>
    <property type="evidence" value="ECO:0007669"/>
    <property type="project" value="UniProtKB-KW"/>
</dbReference>
<evidence type="ECO:0000256" key="4">
    <source>
        <dbReference type="ARBA" id="ARBA00023027"/>
    </source>
</evidence>
<keyword evidence="3" id="KW-1278">Translocase</keyword>
<evidence type="ECO:0000256" key="3">
    <source>
        <dbReference type="ARBA" id="ARBA00022967"/>
    </source>
</evidence>
<evidence type="ECO:0000259" key="6">
    <source>
        <dbReference type="Pfam" id="PF01058"/>
    </source>
</evidence>
<dbReference type="GO" id="GO:0009060">
    <property type="term" value="P:aerobic respiration"/>
    <property type="evidence" value="ECO:0007669"/>
    <property type="project" value="TreeGrafter"/>
</dbReference>
<dbReference type="NCBIfam" id="TIGR01957">
    <property type="entry name" value="nuoB_fam"/>
    <property type="match status" value="1"/>
</dbReference>
<dbReference type="SUPFAM" id="SSF56770">
    <property type="entry name" value="HydA/Nqo6-like"/>
    <property type="match status" value="1"/>
</dbReference>
<accession>F1AAK1</accession>
<dbReference type="PANTHER" id="PTHR11995">
    <property type="entry name" value="NADH DEHYDROGENASE"/>
    <property type="match status" value="1"/>
</dbReference>
<keyword evidence="5" id="KW-0411">Iron-sulfur</keyword>
<evidence type="ECO:0000313" key="7">
    <source>
        <dbReference type="EMBL" id="ADN85879.1"/>
    </source>
</evidence>
<gene>
    <name evidence="7" type="primary">nad10</name>
</gene>
<dbReference type="FunFam" id="3.40.50.12280:FF:000002">
    <property type="entry name" value="NADH-quinone oxidoreductase subunit B"/>
    <property type="match status" value="1"/>
</dbReference>
<dbReference type="Gene3D" id="3.40.50.12280">
    <property type="match status" value="1"/>
</dbReference>
<name>F1AAK1_NYCOV</name>
<dbReference type="GO" id="GO:0015990">
    <property type="term" value="P:electron transport coupled proton transport"/>
    <property type="evidence" value="ECO:0007669"/>
    <property type="project" value="TreeGrafter"/>
</dbReference>
<dbReference type="InterPro" id="IPR006138">
    <property type="entry name" value="NADH_UQ_OxRdtase_20Kd_su"/>
</dbReference>
<keyword evidence="7" id="KW-0830">Ubiquinone</keyword>
<keyword evidence="7" id="KW-0496">Mitochondrion</keyword>
<dbReference type="AlphaFoldDB" id="F1AAK1"/>
<evidence type="ECO:0000256" key="5">
    <source>
        <dbReference type="RuleBase" id="RU004464"/>
    </source>
</evidence>
<dbReference type="InterPro" id="IPR006137">
    <property type="entry name" value="NADH_UbQ_OxRdtase-like_20kDa"/>
</dbReference>
<comment type="similarity">
    <text evidence="1 5">Belongs to the complex I 20 kDa subunit family.</text>
</comment>
<organism evidence="7">
    <name type="scientific">Nyctotherus ovalis</name>
    <name type="common">Ciliate protozoan</name>
    <dbReference type="NCBI Taxonomy" id="70075"/>
    <lineage>
        <taxon>Eukaryota</taxon>
        <taxon>Sar</taxon>
        <taxon>Alveolata</taxon>
        <taxon>Ciliophora</taxon>
        <taxon>Intramacronucleata</taxon>
        <taxon>Armophorea</taxon>
        <taxon>Clevelandellida</taxon>
        <taxon>Nyctotheridae</taxon>
        <taxon>Nyctotherus</taxon>
    </lineage>
</organism>
<dbReference type="GO" id="GO:0045271">
    <property type="term" value="C:respiratory chain complex I"/>
    <property type="evidence" value="ECO:0007669"/>
    <property type="project" value="TreeGrafter"/>
</dbReference>
<dbReference type="PANTHER" id="PTHR11995:SF14">
    <property type="entry name" value="NADH DEHYDROGENASE [UBIQUINONE] IRON-SULFUR PROTEIN 7, MITOCHONDRIAL"/>
    <property type="match status" value="1"/>
</dbReference>
<dbReference type="GO" id="GO:0048038">
    <property type="term" value="F:quinone binding"/>
    <property type="evidence" value="ECO:0007669"/>
    <property type="project" value="InterPro"/>
</dbReference>
<reference evidence="7" key="1">
    <citation type="journal article" date="2011" name="Mol. Biol. Evol.">
        <title>The Organellar Genome and Metabolic Potential of the Hydrogen-Producing Mitochondrion of Nyctotherus ovalis.</title>
        <authorList>
            <person name="de Graaf R.M."/>
            <person name="Ricard G."/>
            <person name="van Alen T.A."/>
            <person name="Duarte I."/>
            <person name="Dutilh B.E."/>
            <person name="Burgtorf C."/>
            <person name="Kuiper J.W."/>
            <person name="van der Staay G.W."/>
            <person name="Tielens A.G."/>
            <person name="Huynen M.A."/>
            <person name="Hackstein J.H."/>
        </authorList>
    </citation>
    <scope>NUCLEOTIDE SEQUENCE</scope>
</reference>
<dbReference type="GO" id="GO:0046872">
    <property type="term" value="F:metal ion binding"/>
    <property type="evidence" value="ECO:0007669"/>
    <property type="project" value="UniProtKB-KW"/>
</dbReference>
<keyword evidence="2" id="KW-0813">Transport</keyword>
<dbReference type="HAMAP" id="MF_01356">
    <property type="entry name" value="NDH1_NuoB"/>
    <property type="match status" value="1"/>
</dbReference>
<sequence>MSTFLTTRSTALISWARGGAMWPLTFGLACCAIEMMHMTASRYDMDRFGFLFRPSPRHVDFLIISGTVTYKMSYTVKRLYSQLLDPKWVISMGSCANTGGLYYYSYAVVRGVDNIIPVDVYIPGCPPHAESLLFGLLQLQGRVWKHLRDFNYIYN</sequence>
<protein>
    <submittedName>
        <fullName evidence="7">NADH-ubiquinone oxidoreductase subunit 10</fullName>
    </submittedName>
</protein>
<proteinExistence type="inferred from homology"/>
<dbReference type="Pfam" id="PF01058">
    <property type="entry name" value="Oxidored_q6"/>
    <property type="match status" value="1"/>
</dbReference>
<geneLocation type="mitochondrion" evidence="7"/>
<evidence type="ECO:0000256" key="1">
    <source>
        <dbReference type="ARBA" id="ARBA00009173"/>
    </source>
</evidence>
<keyword evidence="5" id="KW-0479">Metal-binding</keyword>
<evidence type="ECO:0000256" key="2">
    <source>
        <dbReference type="ARBA" id="ARBA00022448"/>
    </source>
</evidence>
<dbReference type="GO" id="GO:0008137">
    <property type="term" value="F:NADH dehydrogenase (ubiquinone) activity"/>
    <property type="evidence" value="ECO:0007669"/>
    <property type="project" value="InterPro"/>
</dbReference>
<keyword evidence="5" id="KW-0408">Iron</keyword>
<dbReference type="EMBL" id="GU057832">
    <property type="protein sequence ID" value="ADN85879.1"/>
    <property type="molecule type" value="Genomic_DNA"/>
</dbReference>
<feature type="domain" description="NADH:ubiquinone oxidoreductase-like 20kDa subunit" evidence="6">
    <location>
        <begin position="30"/>
        <end position="138"/>
    </location>
</feature>
<dbReference type="NCBIfam" id="NF005012">
    <property type="entry name" value="PRK06411.1"/>
    <property type="match status" value="1"/>
</dbReference>